<keyword evidence="1" id="KW-0812">Transmembrane</keyword>
<dbReference type="Pfam" id="PF11887">
    <property type="entry name" value="Mce4_CUP1"/>
    <property type="match status" value="1"/>
</dbReference>
<dbReference type="Proteomes" id="UP000325690">
    <property type="component" value="Unassembled WGS sequence"/>
</dbReference>
<dbReference type="InterPro" id="IPR024516">
    <property type="entry name" value="Mce_C"/>
</dbReference>
<keyword evidence="1" id="KW-1133">Transmembrane helix</keyword>
<keyword evidence="1" id="KW-0472">Membrane</keyword>
<reference evidence="4 5" key="1">
    <citation type="submission" date="2012-10" db="EMBL/GenBank/DDBJ databases">
        <title>The draft sequence of the Mycobacterium pheli genome.</title>
        <authorList>
            <person name="Pettersson B.M.F."/>
            <person name="Das S."/>
            <person name="Dasgupta S."/>
            <person name="Bhattacharya A."/>
            <person name="Kirsebom L.A."/>
        </authorList>
    </citation>
    <scope>NUCLEOTIDE SEQUENCE [LARGE SCALE GENOMIC DNA]</scope>
    <source>
        <strain evidence="4 5">CCUG 21000</strain>
    </source>
</reference>
<feature type="transmembrane region" description="Helical" evidence="1">
    <location>
        <begin position="12"/>
        <end position="33"/>
    </location>
</feature>
<organism evidence="4 5">
    <name type="scientific">Mycolicibacterium phlei DSM 43239 = CCUG 21000</name>
    <dbReference type="NCBI Taxonomy" id="1226750"/>
    <lineage>
        <taxon>Bacteria</taxon>
        <taxon>Bacillati</taxon>
        <taxon>Actinomycetota</taxon>
        <taxon>Actinomycetes</taxon>
        <taxon>Mycobacteriales</taxon>
        <taxon>Mycobacteriaceae</taxon>
        <taxon>Mycolicibacterium</taxon>
    </lineage>
</organism>
<proteinExistence type="predicted"/>
<dbReference type="GeneID" id="74305288"/>
<dbReference type="GO" id="GO:0051701">
    <property type="term" value="P:biological process involved in interaction with host"/>
    <property type="evidence" value="ECO:0007669"/>
    <property type="project" value="TreeGrafter"/>
</dbReference>
<evidence type="ECO:0000313" key="5">
    <source>
        <dbReference type="Proteomes" id="UP000325690"/>
    </source>
</evidence>
<dbReference type="Pfam" id="PF02470">
    <property type="entry name" value="MlaD"/>
    <property type="match status" value="1"/>
</dbReference>
<gene>
    <name evidence="4" type="ORF">MPHL21000_16585</name>
</gene>
<feature type="domain" description="Mce/MlaD" evidence="2">
    <location>
        <begin position="40"/>
        <end position="112"/>
    </location>
</feature>
<dbReference type="NCBIfam" id="TIGR00996">
    <property type="entry name" value="Mtu_fam_mce"/>
    <property type="match status" value="1"/>
</dbReference>
<evidence type="ECO:0000259" key="2">
    <source>
        <dbReference type="Pfam" id="PF02470"/>
    </source>
</evidence>
<dbReference type="PANTHER" id="PTHR33371:SF17">
    <property type="entry name" value="MCE-FAMILY PROTEIN MCE1B"/>
    <property type="match status" value="1"/>
</dbReference>
<evidence type="ECO:0000256" key="1">
    <source>
        <dbReference type="SAM" id="Phobius"/>
    </source>
</evidence>
<evidence type="ECO:0000313" key="4">
    <source>
        <dbReference type="EMBL" id="KAB7754755.1"/>
    </source>
</evidence>
<dbReference type="InterPro" id="IPR005693">
    <property type="entry name" value="Mce"/>
</dbReference>
<dbReference type="PANTHER" id="PTHR33371">
    <property type="entry name" value="INTERMEMBRANE PHOSPHOLIPID TRANSPORT SYSTEM BINDING PROTEIN MLAD-RELATED"/>
    <property type="match status" value="1"/>
</dbReference>
<dbReference type="InterPro" id="IPR052336">
    <property type="entry name" value="MlaD_Phospholipid_Transporter"/>
</dbReference>
<evidence type="ECO:0000259" key="3">
    <source>
        <dbReference type="Pfam" id="PF11887"/>
    </source>
</evidence>
<sequence>MKARLASVVWPLSIFTVVCSLGMFALLTLFAELRFEKQSVYKAEFSNVSGLEEGNFVRVAGVEVGKVKKIDLLGDTALVEFSADNAVVLTRGTQAAIRYDNPIGGRFLELLEGAGGTERLKPGETIPLVQTQPALDLDALIGGFRPLFRALSPDQVNALSRQLIDAFQGQGPTINSVLSHTAALTSTLADRDVLIGQVITNLNTVVGSLSEQNGQFKKAIDSLSELVAGLSERKKDISDAVANANAAAASVTDLLAQAREPFTRVVHESDRANSIVIADHKYVDDLLATLPATYRMLARQGMYGDYFSYYLCDAVLKLNGKGGQPVYVKVAGQNNGRCAAR</sequence>
<name>A0A5N5UYN0_MYCPH</name>
<comment type="caution">
    <text evidence="4">The sequence shown here is derived from an EMBL/GenBank/DDBJ whole genome shotgun (WGS) entry which is preliminary data.</text>
</comment>
<keyword evidence="5" id="KW-1185">Reference proteome</keyword>
<dbReference type="EMBL" id="ANBP01000023">
    <property type="protein sequence ID" value="KAB7754755.1"/>
    <property type="molecule type" value="Genomic_DNA"/>
</dbReference>
<dbReference type="RefSeq" id="WP_061482169.1">
    <property type="nucleotide sequence ID" value="NZ_ANBO01000012.1"/>
</dbReference>
<accession>A0A5N5UYN0</accession>
<feature type="domain" description="Mammalian cell entry C-terminal" evidence="3">
    <location>
        <begin position="118"/>
        <end position="330"/>
    </location>
</feature>
<protein>
    <submittedName>
        <fullName evidence="4">Mammalian cell entry protein</fullName>
    </submittedName>
</protein>
<dbReference type="AlphaFoldDB" id="A0A5N5UYN0"/>
<dbReference type="InterPro" id="IPR003399">
    <property type="entry name" value="Mce/MlaD"/>
</dbReference>
<dbReference type="GO" id="GO:0005576">
    <property type="term" value="C:extracellular region"/>
    <property type="evidence" value="ECO:0007669"/>
    <property type="project" value="TreeGrafter"/>
</dbReference>